<gene>
    <name evidence="2" type="ORF">FYJ60_04720</name>
</gene>
<name>A0A7X2P7F2_9FIRM</name>
<dbReference type="InterPro" id="IPR024264">
    <property type="entry name" value="DUF3786"/>
</dbReference>
<proteinExistence type="predicted"/>
<keyword evidence="3" id="KW-1185">Reference proteome</keyword>
<dbReference type="Pfam" id="PF12654">
    <property type="entry name" value="DUF3786"/>
    <property type="match status" value="1"/>
</dbReference>
<accession>A0A7X2P7F2</accession>
<evidence type="ECO:0000259" key="1">
    <source>
        <dbReference type="Pfam" id="PF12654"/>
    </source>
</evidence>
<evidence type="ECO:0000313" key="2">
    <source>
        <dbReference type="EMBL" id="MST81612.1"/>
    </source>
</evidence>
<dbReference type="RefSeq" id="WP_154457435.1">
    <property type="nucleotide sequence ID" value="NZ_VUMV01000002.1"/>
</dbReference>
<protein>
    <submittedName>
        <fullName evidence="2">DUF3786 domain-containing protein</fullName>
    </submittedName>
</protein>
<dbReference type="AlphaFoldDB" id="A0A7X2P7F2"/>
<sequence>MCGNYAQMMEDSRKLFLKYDQGSMVRKYHLENDENYLFIRFMNREYEIARKSGVITRKGSSERAGHPETMSIYDMLCYSEKLPELPPLAGQWESLAVLGGIIGAGHTQRLMTRRELEPFSGKTAELCRACEEMGGKKQKGADVSYILPVFDFFPFWFEFWDGDEEFPPSIQFLWDKNSLQFMHYETLWYIVSFVEDELRRRIS</sequence>
<evidence type="ECO:0000313" key="3">
    <source>
        <dbReference type="Proteomes" id="UP000466864"/>
    </source>
</evidence>
<organism evidence="2 3">
    <name type="scientific">Bilifractor porci</name>
    <dbReference type="NCBI Taxonomy" id="2606636"/>
    <lineage>
        <taxon>Bacteria</taxon>
        <taxon>Bacillati</taxon>
        <taxon>Bacillota</taxon>
        <taxon>Clostridia</taxon>
        <taxon>Lachnospirales</taxon>
        <taxon>Lachnospiraceae</taxon>
        <taxon>Bilifractor</taxon>
    </lineage>
</organism>
<reference evidence="2 3" key="1">
    <citation type="submission" date="2019-08" db="EMBL/GenBank/DDBJ databases">
        <title>In-depth cultivation of the pig gut microbiome towards novel bacterial diversity and tailored functional studies.</title>
        <authorList>
            <person name="Wylensek D."/>
            <person name="Hitch T.C.A."/>
            <person name="Clavel T."/>
        </authorList>
    </citation>
    <scope>NUCLEOTIDE SEQUENCE [LARGE SCALE GENOMIC DNA]</scope>
    <source>
        <strain evidence="2 3">Oil+RF-744-WCA-WT-13</strain>
    </source>
</reference>
<dbReference type="EMBL" id="VUMV01000002">
    <property type="protein sequence ID" value="MST81612.1"/>
    <property type="molecule type" value="Genomic_DNA"/>
</dbReference>
<comment type="caution">
    <text evidence="2">The sequence shown here is derived from an EMBL/GenBank/DDBJ whole genome shotgun (WGS) entry which is preliminary data.</text>
</comment>
<dbReference type="Proteomes" id="UP000466864">
    <property type="component" value="Unassembled WGS sequence"/>
</dbReference>
<feature type="domain" description="DUF3786" evidence="1">
    <location>
        <begin position="25"/>
        <end position="192"/>
    </location>
</feature>